<evidence type="ECO:0000313" key="2">
    <source>
        <dbReference type="Proteomes" id="UP000321058"/>
    </source>
</evidence>
<sequence>MHSKRGPLRRAPVSVVFPEGPEIVHCDVEAVREDSPFKAPQVNEAGAGVPAA</sequence>
<comment type="caution">
    <text evidence="1">The sequence shown here is derived from an EMBL/GenBank/DDBJ whole genome shotgun (WGS) entry which is preliminary data.</text>
</comment>
<accession>A0A512NDY9</accession>
<protein>
    <submittedName>
        <fullName evidence="1">Uncharacterized protein</fullName>
    </submittedName>
</protein>
<reference evidence="1 2" key="1">
    <citation type="submission" date="2019-07" db="EMBL/GenBank/DDBJ databases">
        <title>Whole genome shotgun sequence of Reyranella soli NBRC 108950.</title>
        <authorList>
            <person name="Hosoyama A."/>
            <person name="Uohara A."/>
            <person name="Ohji S."/>
            <person name="Ichikawa N."/>
        </authorList>
    </citation>
    <scope>NUCLEOTIDE SEQUENCE [LARGE SCALE GENOMIC DNA]</scope>
    <source>
        <strain evidence="1 2">NBRC 108950</strain>
    </source>
</reference>
<gene>
    <name evidence="1" type="ORF">RSO01_42980</name>
</gene>
<name>A0A512NDY9_9HYPH</name>
<organism evidence="1 2">
    <name type="scientific">Reyranella soli</name>
    <dbReference type="NCBI Taxonomy" id="1230389"/>
    <lineage>
        <taxon>Bacteria</taxon>
        <taxon>Pseudomonadati</taxon>
        <taxon>Pseudomonadota</taxon>
        <taxon>Alphaproteobacteria</taxon>
        <taxon>Hyphomicrobiales</taxon>
        <taxon>Reyranellaceae</taxon>
        <taxon>Reyranella</taxon>
    </lineage>
</organism>
<dbReference type="EMBL" id="BKAJ01000075">
    <property type="protein sequence ID" value="GEP57132.1"/>
    <property type="molecule type" value="Genomic_DNA"/>
</dbReference>
<dbReference type="AlphaFoldDB" id="A0A512NDY9"/>
<keyword evidence="2" id="KW-1185">Reference proteome</keyword>
<dbReference type="Proteomes" id="UP000321058">
    <property type="component" value="Unassembled WGS sequence"/>
</dbReference>
<proteinExistence type="predicted"/>
<evidence type="ECO:0000313" key="1">
    <source>
        <dbReference type="EMBL" id="GEP57132.1"/>
    </source>
</evidence>